<comment type="caution">
    <text evidence="1">The sequence shown here is derived from an EMBL/GenBank/DDBJ whole genome shotgun (WGS) entry which is preliminary data.</text>
</comment>
<gene>
    <name evidence="1" type="ORF">MENTE1834_LOCUS34153</name>
</gene>
<name>A0ACB1A897_MELEN</name>
<sequence>MGTVSRAEYLKKYTTDSSENPKTKKSTNLLECQVSRNFSIIRTRPGCRNSQASDRF</sequence>
<organism evidence="1 2">
    <name type="scientific">Meloidogyne enterolobii</name>
    <name type="common">Root-knot nematode worm</name>
    <name type="synonym">Meloidogyne mayaguensis</name>
    <dbReference type="NCBI Taxonomy" id="390850"/>
    <lineage>
        <taxon>Eukaryota</taxon>
        <taxon>Metazoa</taxon>
        <taxon>Ecdysozoa</taxon>
        <taxon>Nematoda</taxon>
        <taxon>Chromadorea</taxon>
        <taxon>Rhabditida</taxon>
        <taxon>Tylenchina</taxon>
        <taxon>Tylenchomorpha</taxon>
        <taxon>Tylenchoidea</taxon>
        <taxon>Meloidogynidae</taxon>
        <taxon>Meloidogyninae</taxon>
        <taxon>Meloidogyne</taxon>
    </lineage>
</organism>
<evidence type="ECO:0000313" key="2">
    <source>
        <dbReference type="Proteomes" id="UP001497535"/>
    </source>
</evidence>
<dbReference type="EMBL" id="CAVMJV010000061">
    <property type="protein sequence ID" value="CAK5086641.1"/>
    <property type="molecule type" value="Genomic_DNA"/>
</dbReference>
<proteinExistence type="predicted"/>
<keyword evidence="2" id="KW-1185">Reference proteome</keyword>
<accession>A0ACB1A897</accession>
<evidence type="ECO:0000313" key="1">
    <source>
        <dbReference type="EMBL" id="CAK5086641.1"/>
    </source>
</evidence>
<reference evidence="1" key="1">
    <citation type="submission" date="2023-11" db="EMBL/GenBank/DDBJ databases">
        <authorList>
            <person name="Poullet M."/>
        </authorList>
    </citation>
    <scope>NUCLEOTIDE SEQUENCE</scope>
    <source>
        <strain evidence="1">E1834</strain>
    </source>
</reference>
<dbReference type="Proteomes" id="UP001497535">
    <property type="component" value="Unassembled WGS sequence"/>
</dbReference>
<protein>
    <submittedName>
        <fullName evidence="1">Uncharacterized protein</fullName>
    </submittedName>
</protein>